<feature type="region of interest" description="Disordered" evidence="1">
    <location>
        <begin position="1"/>
        <end position="36"/>
    </location>
</feature>
<sequence length="314" mass="34960">MPPITRGNRKPAGYWKGSTTTRRKPRRVARKNAPRRYKKAMTKSNKSSLFSISTYVPKVSYIKLRYNQTYILDGSYGAEYYQLAIAMNDPQSPSMVQFRGTAPSHAHTNLTANFSNDLVPLFQQYDHGVVTSSTCKALIRPASGNYRSAIYPATAGAGTEANPHYTNWLDADYHAENVCWSANVDSLSGIATAPDIHTLRDDTPGVQQKRLTTYPNDTRGISFTNNYTPQRALGIKDVGDNQARIGFTNGGTVPEKYFTQIGVQPLFTNAEHPTGTSSRMANMIITLQLDYVMKFTERKSVNNISRPTDHSTEL</sequence>
<evidence type="ECO:0000256" key="1">
    <source>
        <dbReference type="SAM" id="MobiDB-lite"/>
    </source>
</evidence>
<name>A0A345MYT3_9VIRU</name>
<dbReference type="Proteomes" id="UP000281595">
    <property type="component" value="Segment"/>
</dbReference>
<feature type="compositionally biased region" description="Basic residues" evidence="1">
    <location>
        <begin position="21"/>
        <end position="36"/>
    </location>
</feature>
<evidence type="ECO:0000313" key="2">
    <source>
        <dbReference type="EMBL" id="AXH76533.1"/>
    </source>
</evidence>
<protein>
    <submittedName>
        <fullName evidence="2">Putative capsid protein</fullName>
    </submittedName>
</protein>
<reference evidence="2 3" key="1">
    <citation type="submission" date="2018-07" db="EMBL/GenBank/DDBJ databases">
        <title>Uncovering a Universe of Circular DNA Viruses in Animal Metagenomes.</title>
        <authorList>
            <person name="Tisza M."/>
            <person name="Buck C."/>
            <person name="Pastrana D."/>
            <person name="Welch N."/>
            <person name="Peretti A."/>
        </authorList>
    </citation>
    <scope>NUCLEOTIDE SEQUENCE [LARGE SCALE GENOMIC DNA]</scope>
    <source>
        <strain evidence="2">Ctce509</strain>
    </source>
</reference>
<evidence type="ECO:0000313" key="3">
    <source>
        <dbReference type="Proteomes" id="UP000281595"/>
    </source>
</evidence>
<keyword evidence="3" id="KW-1185">Reference proteome</keyword>
<proteinExistence type="predicted"/>
<organism evidence="2 3">
    <name type="scientific">Circoviridae sp</name>
    <dbReference type="NCBI Taxonomy" id="1954248"/>
    <lineage>
        <taxon>Viruses</taxon>
        <taxon>Monodnaviria</taxon>
        <taxon>Shotokuvirae</taxon>
        <taxon>Cressdnaviricota</taxon>
        <taxon>Arfiviricetes</taxon>
        <taxon>Rohanvirales</taxon>
        <taxon>Nenyaviridae</taxon>
        <taxon>Galvornvirus</taxon>
        <taxon>Galvornvirus isengard</taxon>
    </lineage>
</organism>
<accession>A0A345MYT3</accession>
<dbReference type="EMBL" id="MH617406">
    <property type="protein sequence ID" value="AXH76533.1"/>
    <property type="molecule type" value="Genomic_DNA"/>
</dbReference>